<dbReference type="Proteomes" id="UP001144352">
    <property type="component" value="Unassembled WGS sequence"/>
</dbReference>
<protein>
    <recommendedName>
        <fullName evidence="1">Type I restriction enzyme R protein N-terminal domain-containing protein</fullName>
    </recommendedName>
</protein>
<accession>A0A9W6FYY0</accession>
<dbReference type="InterPro" id="IPR029464">
    <property type="entry name" value="HSDR_N"/>
</dbReference>
<reference evidence="2" key="1">
    <citation type="submission" date="2022-12" db="EMBL/GenBank/DDBJ databases">
        <title>Reference genome sequencing for broad-spectrum identification of bacterial and archaeal isolates by mass spectrometry.</title>
        <authorList>
            <person name="Sekiguchi Y."/>
            <person name="Tourlousse D.M."/>
        </authorList>
    </citation>
    <scope>NUCLEOTIDE SEQUENCE</scope>
    <source>
        <strain evidence="2">H2</strain>
    </source>
</reference>
<keyword evidence="3" id="KW-1185">Reference proteome</keyword>
<proteinExistence type="predicted"/>
<evidence type="ECO:0000259" key="1">
    <source>
        <dbReference type="Pfam" id="PF13588"/>
    </source>
</evidence>
<dbReference type="AlphaFoldDB" id="A0A9W6FYY0"/>
<gene>
    <name evidence="2" type="ORF">GHYDROH2_09620</name>
</gene>
<dbReference type="RefSeq" id="WP_214186881.1">
    <property type="nucleotide sequence ID" value="NZ_BSDS01000001.1"/>
</dbReference>
<sequence>MNLWFLAPELLAELAISKDETGTFRVSSHPSDKPKRANPEEVIRQLVMIQLRCHYHYPYGRLLQEYVVQMGVTKKRADIAITDNNNNLETVIEVKQVIDDNSILQLQSYMHAAGARFGMVVSLHSRKVFMREPNGSFTQISDLPVYCGEHDTNGTTYGQLTKVDDSIAKTLMASLGITGLSRISNTVSCLYIKNKTMKLSNTSLLSYSAVRKQAIGTGIILPSTVGNGDWDNLLSLLFDTATVVEGNATTDAVRRGEELFQAFLNQICEQCDSNTETMFKEIYSAFTDWYRKNNNGNDKYLPSRKNISAQLLKNGFLSRKLGGQVYISGIRIL</sequence>
<comment type="caution">
    <text evidence="2">The sequence shown here is derived from an EMBL/GenBank/DDBJ whole genome shotgun (WGS) entry which is preliminary data.</text>
</comment>
<dbReference type="EMBL" id="BSDS01000001">
    <property type="protein sequence ID" value="GLI37461.1"/>
    <property type="molecule type" value="Genomic_DNA"/>
</dbReference>
<evidence type="ECO:0000313" key="2">
    <source>
        <dbReference type="EMBL" id="GLI37461.1"/>
    </source>
</evidence>
<feature type="domain" description="Type I restriction enzyme R protein N-terminal" evidence="1">
    <location>
        <begin position="39"/>
        <end position="144"/>
    </location>
</feature>
<organism evidence="2 3">
    <name type="scientific">Geobacter hydrogenophilus</name>
    <dbReference type="NCBI Taxonomy" id="40983"/>
    <lineage>
        <taxon>Bacteria</taxon>
        <taxon>Pseudomonadati</taxon>
        <taxon>Thermodesulfobacteriota</taxon>
        <taxon>Desulfuromonadia</taxon>
        <taxon>Geobacterales</taxon>
        <taxon>Geobacteraceae</taxon>
        <taxon>Geobacter</taxon>
    </lineage>
</organism>
<name>A0A9W6FYY0_9BACT</name>
<dbReference type="Pfam" id="PF13588">
    <property type="entry name" value="HSDR_N_2"/>
    <property type="match status" value="1"/>
</dbReference>
<evidence type="ECO:0000313" key="3">
    <source>
        <dbReference type="Proteomes" id="UP001144352"/>
    </source>
</evidence>